<dbReference type="EC" id="2.1.1.177" evidence="1"/>
<gene>
    <name evidence="1" type="ORF">IHE45_14G141200</name>
</gene>
<evidence type="ECO:0000313" key="1">
    <source>
        <dbReference type="EMBL" id="KAH7664762.1"/>
    </source>
</evidence>
<keyword evidence="1" id="KW-0808">Transferase</keyword>
<accession>A0ACB7UVG7</accession>
<name>A0ACB7UVG7_DIOAL</name>
<dbReference type="EMBL" id="CM037024">
    <property type="protein sequence ID" value="KAH7664762.1"/>
    <property type="molecule type" value="Genomic_DNA"/>
</dbReference>
<protein>
    <submittedName>
        <fullName evidence="1">23S rRNA (Pseudouridine(1915)-N(3))-methyltransferase protein</fullName>
        <ecNumber evidence="1">2.1.1.177</ecNumber>
    </submittedName>
</protein>
<comment type="caution">
    <text evidence="1">The sequence shown here is derived from an EMBL/GenBank/DDBJ whole genome shotgun (WGS) entry which is preliminary data.</text>
</comment>
<sequence>MLWIYIDICSCMTLSEVFFWYIYVFVQRALPLRILTVGKKRSPGIQLVVEEFNEKLSHYCNIHDIHIKSNPRNTSNVNAQIEAEDMNMMQQIRPEDWVVVLDEHGVDIGSEQMADLIGDAGITGSARLSFCIGGPYGHGPQVRERADVTIRLSSMVLNHQIALIVLLEQLYRAWTIIKGQKYHH</sequence>
<proteinExistence type="predicted"/>
<dbReference type="Proteomes" id="UP000827976">
    <property type="component" value="Chromosome 14"/>
</dbReference>
<reference evidence="2" key="1">
    <citation type="journal article" date="2022" name="Nat. Commun.">
        <title>Chromosome evolution and the genetic basis of agronomically important traits in greater yam.</title>
        <authorList>
            <person name="Bredeson J.V."/>
            <person name="Lyons J.B."/>
            <person name="Oniyinde I.O."/>
            <person name="Okereke N.R."/>
            <person name="Kolade O."/>
            <person name="Nnabue I."/>
            <person name="Nwadili C.O."/>
            <person name="Hribova E."/>
            <person name="Parker M."/>
            <person name="Nwogha J."/>
            <person name="Shu S."/>
            <person name="Carlson J."/>
            <person name="Kariba R."/>
            <person name="Muthemba S."/>
            <person name="Knop K."/>
            <person name="Barton G.J."/>
            <person name="Sherwood A.V."/>
            <person name="Lopez-Montes A."/>
            <person name="Asiedu R."/>
            <person name="Jamnadass R."/>
            <person name="Muchugi A."/>
            <person name="Goodstein D."/>
            <person name="Egesi C.N."/>
            <person name="Featherston J."/>
            <person name="Asfaw A."/>
            <person name="Simpson G.G."/>
            <person name="Dolezel J."/>
            <person name="Hendre P.S."/>
            <person name="Van Deynze A."/>
            <person name="Kumar P.L."/>
            <person name="Obidiegwu J.E."/>
            <person name="Bhattacharjee R."/>
            <person name="Rokhsar D.S."/>
        </authorList>
    </citation>
    <scope>NUCLEOTIDE SEQUENCE [LARGE SCALE GENOMIC DNA]</scope>
    <source>
        <strain evidence="2">cv. TDa95/00328</strain>
    </source>
</reference>
<keyword evidence="1" id="KW-0489">Methyltransferase</keyword>
<organism evidence="1 2">
    <name type="scientific">Dioscorea alata</name>
    <name type="common">Purple yam</name>
    <dbReference type="NCBI Taxonomy" id="55571"/>
    <lineage>
        <taxon>Eukaryota</taxon>
        <taxon>Viridiplantae</taxon>
        <taxon>Streptophyta</taxon>
        <taxon>Embryophyta</taxon>
        <taxon>Tracheophyta</taxon>
        <taxon>Spermatophyta</taxon>
        <taxon>Magnoliopsida</taxon>
        <taxon>Liliopsida</taxon>
        <taxon>Dioscoreales</taxon>
        <taxon>Dioscoreaceae</taxon>
        <taxon>Dioscorea</taxon>
    </lineage>
</organism>
<keyword evidence="2" id="KW-1185">Reference proteome</keyword>
<evidence type="ECO:0000313" key="2">
    <source>
        <dbReference type="Proteomes" id="UP000827976"/>
    </source>
</evidence>